<organism evidence="2 3">
    <name type="scientific">Pseudoduganella guangdongensis</name>
    <dbReference type="NCBI Taxonomy" id="2692179"/>
    <lineage>
        <taxon>Bacteria</taxon>
        <taxon>Pseudomonadati</taxon>
        <taxon>Pseudomonadota</taxon>
        <taxon>Betaproteobacteria</taxon>
        <taxon>Burkholderiales</taxon>
        <taxon>Oxalobacteraceae</taxon>
        <taxon>Telluria group</taxon>
        <taxon>Pseudoduganella</taxon>
    </lineage>
</organism>
<evidence type="ECO:0000313" key="3">
    <source>
        <dbReference type="Proteomes" id="UP000448575"/>
    </source>
</evidence>
<evidence type="ECO:0000256" key="1">
    <source>
        <dbReference type="SAM" id="Phobius"/>
    </source>
</evidence>
<evidence type="ECO:0000313" key="2">
    <source>
        <dbReference type="EMBL" id="MYN03267.1"/>
    </source>
</evidence>
<feature type="transmembrane region" description="Helical" evidence="1">
    <location>
        <begin position="9"/>
        <end position="30"/>
    </location>
</feature>
<protein>
    <submittedName>
        <fullName evidence="2">Uncharacterized protein</fullName>
    </submittedName>
</protein>
<keyword evidence="1" id="KW-1133">Transmembrane helix</keyword>
<accession>A0A6N9HJ09</accession>
<reference evidence="2 3" key="1">
    <citation type="submission" date="2019-12" db="EMBL/GenBank/DDBJ databases">
        <title>Novel species isolated from a subtropical stream in China.</title>
        <authorList>
            <person name="Lu H."/>
        </authorList>
    </citation>
    <scope>NUCLEOTIDE SEQUENCE [LARGE SCALE GENOMIC DNA]</scope>
    <source>
        <strain evidence="2 3">DS3</strain>
    </source>
</reference>
<keyword evidence="1" id="KW-0812">Transmembrane</keyword>
<name>A0A6N9HJ09_9BURK</name>
<keyword evidence="1" id="KW-0472">Membrane</keyword>
<gene>
    <name evidence="2" type="ORF">GTP41_14310</name>
</gene>
<sequence length="304" mass="33476">MALQLKKSMVWGAAINCGVCAVVALGFVMVADLHDMLLWFALLAAVVALVTFQRAANMVRRNTLEPLLQPASYVRITRDNPLVLDQVDWSVIDDYATQLAMRGFHPLGDFTAYPMAGALVGVAAIFTNADASVIVEIQQVKLLPGAAAERMRDGIFFSMTSLVGGKIRVISCNHKPRASTYLVRGNYDVLNADPNLGLLALLSQHTDFLMRLRQRIGKSPVTGLTVERYVLSIREAQAQAKRRLSAMSGYRIAGVVDHFEAKPRRRWAPSTAVLKSVPFRSMEELDAAYAVEGQPPVFQESLSW</sequence>
<dbReference type="EMBL" id="WWCJ01000009">
    <property type="protein sequence ID" value="MYN03267.1"/>
    <property type="molecule type" value="Genomic_DNA"/>
</dbReference>
<keyword evidence="3" id="KW-1185">Reference proteome</keyword>
<feature type="transmembrane region" description="Helical" evidence="1">
    <location>
        <begin position="36"/>
        <end position="52"/>
    </location>
</feature>
<proteinExistence type="predicted"/>
<dbReference type="Proteomes" id="UP000448575">
    <property type="component" value="Unassembled WGS sequence"/>
</dbReference>
<dbReference type="AlphaFoldDB" id="A0A6N9HJ09"/>
<comment type="caution">
    <text evidence="2">The sequence shown here is derived from an EMBL/GenBank/DDBJ whole genome shotgun (WGS) entry which is preliminary data.</text>
</comment>
<dbReference type="RefSeq" id="WP_161026238.1">
    <property type="nucleotide sequence ID" value="NZ_WWCJ01000009.1"/>
</dbReference>